<keyword evidence="1" id="KW-0677">Repeat</keyword>
<dbReference type="CDD" id="cd00590">
    <property type="entry name" value="RRM_SF"/>
    <property type="match status" value="1"/>
</dbReference>
<comment type="caution">
    <text evidence="6">The sequence shown here is derived from an EMBL/GenBank/DDBJ whole genome shotgun (WGS) entry which is preliminary data.</text>
</comment>
<dbReference type="OMA" id="CESKRWL"/>
<dbReference type="SUPFAM" id="SSF54928">
    <property type="entry name" value="RNA-binding domain, RBD"/>
    <property type="match status" value="1"/>
</dbReference>
<dbReference type="Pfam" id="PF00076">
    <property type="entry name" value="RRM_1"/>
    <property type="match status" value="2"/>
</dbReference>
<dbReference type="PANTHER" id="PTHR24012">
    <property type="entry name" value="RNA BINDING PROTEIN"/>
    <property type="match status" value="1"/>
</dbReference>
<feature type="compositionally biased region" description="Pro residues" evidence="4">
    <location>
        <begin position="1"/>
        <end position="10"/>
    </location>
</feature>
<feature type="compositionally biased region" description="Low complexity" evidence="4">
    <location>
        <begin position="49"/>
        <end position="58"/>
    </location>
</feature>
<keyword evidence="2 3" id="KW-0694">RNA-binding</keyword>
<feature type="region of interest" description="Disordered" evidence="4">
    <location>
        <begin position="654"/>
        <end position="761"/>
    </location>
</feature>
<evidence type="ECO:0000256" key="4">
    <source>
        <dbReference type="SAM" id="MobiDB-lite"/>
    </source>
</evidence>
<organism evidence="6 7">
    <name type="scientific">Leptomonas pyrrhocoris</name>
    <name type="common">Firebug parasite</name>
    <dbReference type="NCBI Taxonomy" id="157538"/>
    <lineage>
        <taxon>Eukaryota</taxon>
        <taxon>Discoba</taxon>
        <taxon>Euglenozoa</taxon>
        <taxon>Kinetoplastea</taxon>
        <taxon>Metakinetoplastina</taxon>
        <taxon>Trypanosomatida</taxon>
        <taxon>Trypanosomatidae</taxon>
        <taxon>Leishmaniinae</taxon>
        <taxon>Leptomonas</taxon>
    </lineage>
</organism>
<sequence length="867" mass="90158">MPSKPSPSEAPKPVGAADDLAARTTATPVLPPASPKKSAMTSALHGPATESKSTSTTSAPQHTGPTIDDALSLPTILPIPEQTECRSPHSYGQQQQRPNGVRRTFLVSENSPNNVMGNTALSSTSTSGRATADNFTAAATAAAVVRVSAQDGGFADGLVATNTTATTGSVDATHLPLSAPTPTLATKSRQTGKPPMMNPNLFAHDAPDAPSTPFNGRPSSSLTGGAAGLVVSAQVSAPMTPVEPSRTNLIVYNIGNNMTEDHLHELFDGYGSVVSCAVMREIHTGQSLGTAFVRFATHTEARRALTAFSDRTNQLFITESKPLVVQWARKQHDDTPIGEARKKIMKLFVRNIPLDCSVEALEALFGQFGCVRQVTLHKDTALVEDAALERLIAFVIYTEEGAAERAATAMHNTRPFPSCNGIPIMIKLAENGQRRRFYRNSDGTTTSVANSPMAGTSGAAMNSQTPTNSPAVFWGAGNEGNSSTNGFFGYGAQGPQVKYVPAPRSQLCDAAMPSAAYPSAYQVPSVEYVSTYAQPGGATGVLTTDDYGLCGPQSYVNSNSVPTTAATTPTHPNNRNWSCSSAAVDVASQRGTSCAQLSQRGGPCDYEDVGGVDSLIRVNAFPSGGCSGHGSSTYSLHQAANSFDASLTGFVTDRGSHSSKSTAISTAESGYDSGSGGGGAVRSVSAGWRGASAQSRRSANDGSANVSVHGSLPGSEQQLSTPGTRGSGSNSSHSRREYKTSTPLMSGVSSGNGLSQPQYSASGPSSNCYYNYMNYSNSIHNAPPARNGTTNVPPMSTTVPSATTGGIRSSNNSDPSGERGATVQYYFSPDTAPRSNGSGTAASSPSRSTGKRYYNNPYCAESPKLYC</sequence>
<dbReference type="GO" id="GO:0003723">
    <property type="term" value="F:RNA binding"/>
    <property type="evidence" value="ECO:0007669"/>
    <property type="project" value="UniProtKB-UniRule"/>
</dbReference>
<feature type="compositionally biased region" description="Polar residues" evidence="4">
    <location>
        <begin position="740"/>
        <end position="761"/>
    </location>
</feature>
<gene>
    <name evidence="6" type="ORF">ABB37_04710</name>
</gene>
<dbReference type="Proteomes" id="UP000037923">
    <property type="component" value="Unassembled WGS sequence"/>
</dbReference>
<proteinExistence type="predicted"/>
<evidence type="ECO:0000256" key="2">
    <source>
        <dbReference type="ARBA" id="ARBA00022884"/>
    </source>
</evidence>
<dbReference type="Gene3D" id="3.30.70.330">
    <property type="match status" value="2"/>
</dbReference>
<dbReference type="FunFam" id="3.30.70.330:FF:000835">
    <property type="entry name" value="RNA binding protein, putative"/>
    <property type="match status" value="1"/>
</dbReference>
<feature type="compositionally biased region" description="Polar residues" evidence="4">
    <location>
        <begin position="787"/>
        <end position="815"/>
    </location>
</feature>
<dbReference type="AlphaFoldDB" id="A0A0M9G1T1"/>
<keyword evidence="7" id="KW-1185">Reference proteome</keyword>
<feature type="compositionally biased region" description="Polar residues" evidence="4">
    <location>
        <begin position="180"/>
        <end position="191"/>
    </location>
</feature>
<feature type="domain" description="RRM" evidence="5">
    <location>
        <begin position="247"/>
        <end position="330"/>
    </location>
</feature>
<dbReference type="OrthoDB" id="266020at2759"/>
<dbReference type="InterPro" id="IPR012677">
    <property type="entry name" value="Nucleotide-bd_a/b_plait_sf"/>
</dbReference>
<dbReference type="EMBL" id="LGTL01000008">
    <property type="protein sequence ID" value="KPA80493.1"/>
    <property type="molecule type" value="Genomic_DNA"/>
</dbReference>
<feature type="region of interest" description="Disordered" evidence="4">
    <location>
        <begin position="171"/>
        <end position="193"/>
    </location>
</feature>
<evidence type="ECO:0000259" key="5">
    <source>
        <dbReference type="PROSITE" id="PS50102"/>
    </source>
</evidence>
<dbReference type="PROSITE" id="PS50102">
    <property type="entry name" value="RRM"/>
    <property type="match status" value="2"/>
</dbReference>
<dbReference type="RefSeq" id="XP_015658932.1">
    <property type="nucleotide sequence ID" value="XM_015802488.1"/>
</dbReference>
<feature type="compositionally biased region" description="Low complexity" evidence="4">
    <location>
        <begin position="11"/>
        <end position="27"/>
    </location>
</feature>
<feature type="region of interest" description="Disordered" evidence="4">
    <location>
        <begin position="1"/>
        <end position="71"/>
    </location>
</feature>
<feature type="compositionally biased region" description="Polar residues" evidence="4">
    <location>
        <begin position="833"/>
        <end position="848"/>
    </location>
</feature>
<name>A0A0M9G1T1_LEPPY</name>
<feature type="compositionally biased region" description="Polar residues" evidence="4">
    <location>
        <begin position="658"/>
        <end position="668"/>
    </location>
</feature>
<accession>A0A0M9G1T1</accession>
<feature type="region of interest" description="Disordered" evidence="4">
    <location>
        <begin position="783"/>
        <end position="857"/>
    </location>
</feature>
<dbReference type="GeneID" id="26905001"/>
<reference evidence="6 7" key="1">
    <citation type="submission" date="2015-07" db="EMBL/GenBank/DDBJ databases">
        <title>High-quality genome of monoxenous trypanosomatid Leptomonas pyrrhocoris.</title>
        <authorList>
            <person name="Flegontov P."/>
            <person name="Butenko A."/>
            <person name="Firsov S."/>
            <person name="Vlcek C."/>
            <person name="Logacheva M.D."/>
            <person name="Field M."/>
            <person name="Filatov D."/>
            <person name="Flegontova O."/>
            <person name="Gerasimov E."/>
            <person name="Jackson A.P."/>
            <person name="Kelly S."/>
            <person name="Opperdoes F."/>
            <person name="O'Reilly A."/>
            <person name="Votypka J."/>
            <person name="Yurchenko V."/>
            <person name="Lukes J."/>
        </authorList>
    </citation>
    <scope>NUCLEOTIDE SEQUENCE [LARGE SCALE GENOMIC DNA]</scope>
    <source>
        <strain evidence="6">H10</strain>
    </source>
</reference>
<evidence type="ECO:0000256" key="1">
    <source>
        <dbReference type="ARBA" id="ARBA00022737"/>
    </source>
</evidence>
<feature type="domain" description="RRM" evidence="5">
    <location>
        <begin position="345"/>
        <end position="431"/>
    </location>
</feature>
<dbReference type="VEuPathDB" id="TriTrypDB:LpyrH10_08_1590"/>
<dbReference type="InterPro" id="IPR035979">
    <property type="entry name" value="RBD_domain_sf"/>
</dbReference>
<evidence type="ECO:0000256" key="3">
    <source>
        <dbReference type="PROSITE-ProRule" id="PRU00176"/>
    </source>
</evidence>
<protein>
    <submittedName>
        <fullName evidence="6">Putative RNA binding protein</fullName>
    </submittedName>
</protein>
<dbReference type="SMART" id="SM00360">
    <property type="entry name" value="RRM"/>
    <property type="match status" value="2"/>
</dbReference>
<evidence type="ECO:0000313" key="7">
    <source>
        <dbReference type="Proteomes" id="UP000037923"/>
    </source>
</evidence>
<feature type="compositionally biased region" description="Polar residues" evidence="4">
    <location>
        <begin position="692"/>
        <end position="722"/>
    </location>
</feature>
<evidence type="ECO:0000313" key="6">
    <source>
        <dbReference type="EMBL" id="KPA80493.1"/>
    </source>
</evidence>
<dbReference type="InterPro" id="IPR000504">
    <property type="entry name" value="RRM_dom"/>
</dbReference>
<feature type="compositionally biased region" description="Low complexity" evidence="4">
    <location>
        <begin position="723"/>
        <end position="732"/>
    </location>
</feature>